<evidence type="ECO:0000259" key="2">
    <source>
        <dbReference type="Pfam" id="PF04909"/>
    </source>
</evidence>
<organism evidence="3 4">
    <name type="scientific">Actinomadura physcomitrii</name>
    <dbReference type="NCBI Taxonomy" id="2650748"/>
    <lineage>
        <taxon>Bacteria</taxon>
        <taxon>Bacillati</taxon>
        <taxon>Actinomycetota</taxon>
        <taxon>Actinomycetes</taxon>
        <taxon>Streptosporangiales</taxon>
        <taxon>Thermomonosporaceae</taxon>
        <taxon>Actinomadura</taxon>
    </lineage>
</organism>
<dbReference type="SUPFAM" id="SSF51556">
    <property type="entry name" value="Metallo-dependent hydrolases"/>
    <property type="match status" value="1"/>
</dbReference>
<dbReference type="AlphaFoldDB" id="A0A6I4M6E1"/>
<dbReference type="InterPro" id="IPR006680">
    <property type="entry name" value="Amidohydro-rel"/>
</dbReference>
<dbReference type="GO" id="GO:0019748">
    <property type="term" value="P:secondary metabolic process"/>
    <property type="evidence" value="ECO:0007669"/>
    <property type="project" value="TreeGrafter"/>
</dbReference>
<evidence type="ECO:0000256" key="1">
    <source>
        <dbReference type="ARBA" id="ARBA00023239"/>
    </source>
</evidence>
<reference evidence="3" key="1">
    <citation type="submission" date="2019-12" db="EMBL/GenBank/DDBJ databases">
        <title>Actinomadura physcomitrii sp. nov., a novel actinomycete isolated from moss [Physcomitrium sphaericum (Ludw) Fuernr].</title>
        <authorList>
            <person name="Zhuang X."/>
        </authorList>
    </citation>
    <scope>NUCLEOTIDE SEQUENCE [LARGE SCALE GENOMIC DNA]</scope>
    <source>
        <strain evidence="3">LD22</strain>
    </source>
</reference>
<dbReference type="PANTHER" id="PTHR21240">
    <property type="entry name" value="2-AMINO-3-CARBOXYLMUCONATE-6-SEMIALDEHYDE DECARBOXYLASE"/>
    <property type="match status" value="1"/>
</dbReference>
<accession>A0A6I4M6E1</accession>
<dbReference type="GO" id="GO:0016831">
    <property type="term" value="F:carboxy-lyase activity"/>
    <property type="evidence" value="ECO:0007669"/>
    <property type="project" value="InterPro"/>
</dbReference>
<proteinExistence type="predicted"/>
<comment type="caution">
    <text evidence="3">The sequence shown here is derived from an EMBL/GenBank/DDBJ whole genome shotgun (WGS) entry which is preliminary data.</text>
</comment>
<dbReference type="RefSeq" id="WP_151592012.1">
    <property type="nucleotide sequence ID" value="NZ_WBMS02000003.1"/>
</dbReference>
<dbReference type="EMBL" id="WBMS02000003">
    <property type="protein sequence ID" value="MVZ99843.1"/>
    <property type="molecule type" value="Genomic_DNA"/>
</dbReference>
<name>A0A6I4M6E1_9ACTN</name>
<dbReference type="InterPro" id="IPR032465">
    <property type="entry name" value="ACMSD"/>
</dbReference>
<gene>
    <name evidence="3" type="ORF">F8568_005505</name>
</gene>
<dbReference type="GO" id="GO:0016787">
    <property type="term" value="F:hydrolase activity"/>
    <property type="evidence" value="ECO:0007669"/>
    <property type="project" value="UniProtKB-KW"/>
</dbReference>
<dbReference type="PANTHER" id="PTHR21240:SF28">
    <property type="entry name" value="ISO-OROTATE DECARBOXYLASE (EUROFUNG)"/>
    <property type="match status" value="1"/>
</dbReference>
<keyword evidence="1" id="KW-0456">Lyase</keyword>
<sequence length="418" mass="46905">MTVAPERSVTFLPEPIPEKKLHHLVISTDDHLIEPANMFEGRIPSKFGDRGPKIITVDGVEAWKVEDQILHNMGLNAVAGRPPEEWDDEPTNFEELRRGCFDIEARIHDMDLNGVYASLCFPSKVAGFGGARFAELKDRELGLACAKAWNDWYYEEWMSPHPDRIIGLQVPWLLDGELGAQEVYRNAARGVRALSFPEVPSKLGLPSLASGHYDPIFRACEETGTVIALHTGSSGMLNDVDDDLGRDVFVALFPAYALLSGMSWLYSGVPSKFPGLKISLAEGGIGWVAMMFDRLEYIQTHAGMASTFDRWRDTKYTPAEVFARNFWFCTFDDPSALQLRDRIGLDKITIEVDYPHADGSWPKSQPVLAELLKDIPKDEAEKITWRNAAKLFQHEVPADIASGERDYRTTIDWSTVSE</sequence>
<protein>
    <submittedName>
        <fullName evidence="3">Amidohydrolase family protein</fullName>
    </submittedName>
</protein>
<dbReference type="Gene3D" id="3.20.20.140">
    <property type="entry name" value="Metal-dependent hydrolases"/>
    <property type="match status" value="1"/>
</dbReference>
<evidence type="ECO:0000313" key="4">
    <source>
        <dbReference type="Proteomes" id="UP000462055"/>
    </source>
</evidence>
<dbReference type="Pfam" id="PF04909">
    <property type="entry name" value="Amidohydro_2"/>
    <property type="match status" value="1"/>
</dbReference>
<dbReference type="Proteomes" id="UP000462055">
    <property type="component" value="Unassembled WGS sequence"/>
</dbReference>
<evidence type="ECO:0000313" key="3">
    <source>
        <dbReference type="EMBL" id="MVZ99843.1"/>
    </source>
</evidence>
<keyword evidence="4" id="KW-1185">Reference proteome</keyword>
<dbReference type="GO" id="GO:0005737">
    <property type="term" value="C:cytoplasm"/>
    <property type="evidence" value="ECO:0007669"/>
    <property type="project" value="TreeGrafter"/>
</dbReference>
<dbReference type="InterPro" id="IPR032466">
    <property type="entry name" value="Metal_Hydrolase"/>
</dbReference>
<feature type="domain" description="Amidohydrolase-related" evidence="2">
    <location>
        <begin position="96"/>
        <end position="392"/>
    </location>
</feature>